<sequence length="481" mass="53981">MLYLIDSSAKNLSGHNLEYLKRISEKTKSEFLILGRKDLISDVNPKYRPTFEFGTWDFGRFGFSVKYREESLGQNAKTLKPTLRFIITEKYLEKIAAVLAKKLQGLILLIVSLSKQSRCYRRDLRNGLKGMKLESTILISTANARELIGLSGWIAESDPNRYSISVILRRPIVDLRSFIELPLIFVDALLYISVIQKLANKVKFFADTPGLAARISERSGKEIGCVAAMGFEKQNEKLDSLLDVAVAPNSRIETRYELNGLHNIPDLSSQMKINLDSNKYRELLSRTRSVVLPYDPLRYRSRSSGVFAEALTLGILPVVPTGTSMSRELTNLNSKILPTPKFVTELAFGEAIDIGQFGQEELLVTVKSNFKCSLILEILDGGIRITRSAHDFFESNAVDSFLIRPTNNTILSLKSDRSFIHHRDKFGIAFTQLNETLFGIPYLPGDLPLALSLLKTTIFHSADHSKIKEHSPSSICQSLGI</sequence>
<organism evidence="1">
    <name type="scientific">freshwater metagenome</name>
    <dbReference type="NCBI Taxonomy" id="449393"/>
    <lineage>
        <taxon>unclassified sequences</taxon>
        <taxon>metagenomes</taxon>
        <taxon>ecological metagenomes</taxon>
    </lineage>
</organism>
<name>A0A6J6DWB1_9ZZZZ</name>
<dbReference type="EMBL" id="CAEZTP010000016">
    <property type="protein sequence ID" value="CAB4567484.1"/>
    <property type="molecule type" value="Genomic_DNA"/>
</dbReference>
<evidence type="ECO:0000313" key="1">
    <source>
        <dbReference type="EMBL" id="CAB4567484.1"/>
    </source>
</evidence>
<proteinExistence type="predicted"/>
<protein>
    <submittedName>
        <fullName evidence="1">Unannotated protein</fullName>
    </submittedName>
</protein>
<accession>A0A6J6DWB1</accession>
<reference evidence="1" key="1">
    <citation type="submission" date="2020-05" db="EMBL/GenBank/DDBJ databases">
        <authorList>
            <person name="Chiriac C."/>
            <person name="Salcher M."/>
            <person name="Ghai R."/>
            <person name="Kavagutti S V."/>
        </authorList>
    </citation>
    <scope>NUCLEOTIDE SEQUENCE</scope>
</reference>
<gene>
    <name evidence="1" type="ORF">UFOPK1698_00317</name>
</gene>
<dbReference type="AlphaFoldDB" id="A0A6J6DWB1"/>